<dbReference type="AlphaFoldDB" id="U2Q0G0"/>
<accession>U2Q0G0</accession>
<proteinExistence type="predicted"/>
<feature type="non-terminal residue" evidence="2">
    <location>
        <position position="1"/>
    </location>
</feature>
<dbReference type="EMBL" id="ACVN02000318">
    <property type="protein sequence ID" value="ERK49836.1"/>
    <property type="molecule type" value="Genomic_DNA"/>
</dbReference>
<feature type="region of interest" description="Disordered" evidence="1">
    <location>
        <begin position="1"/>
        <end position="55"/>
    </location>
</feature>
<keyword evidence="3" id="KW-1185">Reference proteome</keyword>
<sequence length="148" mass="14719">LAVALAAGAAGCSSPTDAVPSSTASSVAASATPRPPTGPDADPGTVPLSELGFRNGPEGFRVPSGLVLSGRVDQTNVVTLTMDGAQGRRLHEYLMTALPSMGWTIEGSSGDSIVFSASGWEGAFTMSDEQAGLTLRRLGSGPSSGGPG</sequence>
<protein>
    <submittedName>
        <fullName evidence="2">Uncharacterized protein</fullName>
    </submittedName>
</protein>
<evidence type="ECO:0000313" key="3">
    <source>
        <dbReference type="Proteomes" id="UP000017052"/>
    </source>
</evidence>
<reference evidence="2" key="1">
    <citation type="submission" date="2013-08" db="EMBL/GenBank/DDBJ databases">
        <authorList>
            <person name="Durkin A.S."/>
            <person name="Haft D.R."/>
            <person name="McCorrison J."/>
            <person name="Torralba M."/>
            <person name="Gillis M."/>
            <person name="Haft D.H."/>
            <person name="Methe B."/>
            <person name="Sutton G."/>
            <person name="Nelson K.E."/>
        </authorList>
    </citation>
    <scope>NUCLEOTIDE SEQUENCE [LARGE SCALE GENOMIC DNA]</scope>
    <source>
        <strain evidence="2">F0233</strain>
    </source>
</reference>
<dbReference type="Proteomes" id="UP000017052">
    <property type="component" value="Unassembled WGS sequence"/>
</dbReference>
<comment type="caution">
    <text evidence="2">The sequence shown here is derived from an EMBL/GenBank/DDBJ whole genome shotgun (WGS) entry which is preliminary data.</text>
</comment>
<name>U2Q0G0_9ACTN</name>
<evidence type="ECO:0000313" key="2">
    <source>
        <dbReference type="EMBL" id="ERK49836.1"/>
    </source>
</evidence>
<organism evidence="2 3">
    <name type="scientific">Propionibacterium acidifaciens F0233</name>
    <dbReference type="NCBI Taxonomy" id="553198"/>
    <lineage>
        <taxon>Bacteria</taxon>
        <taxon>Bacillati</taxon>
        <taxon>Actinomycetota</taxon>
        <taxon>Actinomycetes</taxon>
        <taxon>Propionibacteriales</taxon>
        <taxon>Propionibacteriaceae</taxon>
        <taxon>Propionibacterium</taxon>
    </lineage>
</organism>
<evidence type="ECO:0000256" key="1">
    <source>
        <dbReference type="SAM" id="MobiDB-lite"/>
    </source>
</evidence>
<feature type="compositionally biased region" description="Low complexity" evidence="1">
    <location>
        <begin position="1"/>
        <end position="32"/>
    </location>
</feature>
<gene>
    <name evidence="2" type="ORF">HMPREF0682_0796</name>
</gene>